<feature type="region of interest" description="Disordered" evidence="7">
    <location>
        <begin position="1"/>
        <end position="204"/>
    </location>
</feature>
<dbReference type="PANTHER" id="PTHR44167:SF23">
    <property type="entry name" value="CDC7 KINASE, ISOFORM A-RELATED"/>
    <property type="match status" value="1"/>
</dbReference>
<evidence type="ECO:0000256" key="7">
    <source>
        <dbReference type="SAM" id="MobiDB-lite"/>
    </source>
</evidence>
<dbReference type="SMART" id="SM00220">
    <property type="entry name" value="S_TKc"/>
    <property type="match status" value="1"/>
</dbReference>
<dbReference type="GO" id="GO:0004674">
    <property type="term" value="F:protein serine/threonine kinase activity"/>
    <property type="evidence" value="ECO:0007669"/>
    <property type="project" value="UniProtKB-KW"/>
</dbReference>
<feature type="compositionally biased region" description="Polar residues" evidence="7">
    <location>
        <begin position="263"/>
        <end position="279"/>
    </location>
</feature>
<name>A0A8H4BQW9_MUCCL</name>
<feature type="compositionally biased region" description="Low complexity" evidence="7">
    <location>
        <begin position="478"/>
        <end position="494"/>
    </location>
</feature>
<protein>
    <recommendedName>
        <fullName evidence="1">non-specific serine/threonine protein kinase</fullName>
        <ecNumber evidence="1">2.7.11.1</ecNumber>
    </recommendedName>
</protein>
<evidence type="ECO:0000256" key="3">
    <source>
        <dbReference type="ARBA" id="ARBA00022679"/>
    </source>
</evidence>
<dbReference type="SUPFAM" id="SSF56112">
    <property type="entry name" value="Protein kinase-like (PK-like)"/>
    <property type="match status" value="1"/>
</dbReference>
<feature type="region of interest" description="Disordered" evidence="7">
    <location>
        <begin position="439"/>
        <end position="460"/>
    </location>
</feature>
<feature type="compositionally biased region" description="Low complexity" evidence="7">
    <location>
        <begin position="135"/>
        <end position="146"/>
    </location>
</feature>
<dbReference type="Gene3D" id="1.10.510.10">
    <property type="entry name" value="Transferase(Phosphotransferase) domain 1"/>
    <property type="match status" value="1"/>
</dbReference>
<evidence type="ECO:0000256" key="4">
    <source>
        <dbReference type="ARBA" id="ARBA00022741"/>
    </source>
</evidence>
<feature type="compositionally biased region" description="Low complexity" evidence="7">
    <location>
        <begin position="443"/>
        <end position="454"/>
    </location>
</feature>
<dbReference type="GO" id="GO:0005524">
    <property type="term" value="F:ATP binding"/>
    <property type="evidence" value="ECO:0007669"/>
    <property type="project" value="UniProtKB-KW"/>
</dbReference>
<dbReference type="PANTHER" id="PTHR44167">
    <property type="entry name" value="OVARIAN-SPECIFIC SERINE/THREONINE-PROTEIN KINASE LOK-RELATED"/>
    <property type="match status" value="1"/>
</dbReference>
<reference evidence="9 10" key="1">
    <citation type="submission" date="2019-09" db="EMBL/GenBank/DDBJ databases">
        <authorList>
            <consortium name="DOE Joint Genome Institute"/>
            <person name="Mondo S.J."/>
            <person name="Navarro-Mendoza M.I."/>
            <person name="Perez-Arques C."/>
            <person name="Panchal S."/>
            <person name="Nicolas F.E."/>
            <person name="Ganguly P."/>
            <person name="Pangilinan J."/>
            <person name="Grigoriev I."/>
            <person name="Heitman J."/>
            <person name="Sanya K."/>
            <person name="Garre V."/>
        </authorList>
    </citation>
    <scope>NUCLEOTIDE SEQUENCE [LARGE SCALE GENOMIC DNA]</scope>
    <source>
        <strain evidence="9 10">MU402</strain>
    </source>
</reference>
<dbReference type="InterPro" id="IPR000719">
    <property type="entry name" value="Prot_kinase_dom"/>
</dbReference>
<feature type="domain" description="Protein kinase" evidence="8">
    <location>
        <begin position="225"/>
        <end position="657"/>
    </location>
</feature>
<feature type="compositionally biased region" description="Polar residues" evidence="7">
    <location>
        <begin position="90"/>
        <end position="99"/>
    </location>
</feature>
<evidence type="ECO:0000313" key="9">
    <source>
        <dbReference type="EMBL" id="KAF1806950.1"/>
    </source>
</evidence>
<dbReference type="Gene3D" id="3.30.200.20">
    <property type="entry name" value="Phosphorylase Kinase, domain 1"/>
    <property type="match status" value="1"/>
</dbReference>
<gene>
    <name evidence="9" type="ORF">FB192DRAFT_1353142</name>
</gene>
<evidence type="ECO:0000259" key="8">
    <source>
        <dbReference type="PROSITE" id="PS50011"/>
    </source>
</evidence>
<keyword evidence="3" id="KW-0808">Transferase</keyword>
<dbReference type="PROSITE" id="PS50011">
    <property type="entry name" value="PROTEIN_KINASE_DOM"/>
    <property type="match status" value="1"/>
</dbReference>
<keyword evidence="2" id="KW-0723">Serine/threonine-protein kinase</keyword>
<dbReference type="EMBL" id="JAAECE010000001">
    <property type="protein sequence ID" value="KAF1806950.1"/>
    <property type="molecule type" value="Genomic_DNA"/>
</dbReference>
<feature type="compositionally biased region" description="Polar residues" evidence="7">
    <location>
        <begin position="47"/>
        <end position="83"/>
    </location>
</feature>
<accession>A0A8H4BQW9</accession>
<evidence type="ECO:0000256" key="1">
    <source>
        <dbReference type="ARBA" id="ARBA00012513"/>
    </source>
</evidence>
<feature type="region of interest" description="Disordered" evidence="7">
    <location>
        <begin position="478"/>
        <end position="497"/>
    </location>
</feature>
<feature type="compositionally biased region" description="Basic and acidic residues" evidence="7">
    <location>
        <begin position="1"/>
        <end position="10"/>
    </location>
</feature>
<dbReference type="PROSITE" id="PS00108">
    <property type="entry name" value="PROTEIN_KINASE_ST"/>
    <property type="match status" value="1"/>
</dbReference>
<dbReference type="Proteomes" id="UP000469890">
    <property type="component" value="Unassembled WGS sequence"/>
</dbReference>
<feature type="compositionally biased region" description="Basic and acidic residues" evidence="7">
    <location>
        <begin position="148"/>
        <end position="159"/>
    </location>
</feature>
<dbReference type="Pfam" id="PF00069">
    <property type="entry name" value="Pkinase"/>
    <property type="match status" value="2"/>
</dbReference>
<keyword evidence="4" id="KW-0547">Nucleotide-binding</keyword>
<evidence type="ECO:0000256" key="2">
    <source>
        <dbReference type="ARBA" id="ARBA00022527"/>
    </source>
</evidence>
<comment type="caution">
    <text evidence="9">The sequence shown here is derived from an EMBL/GenBank/DDBJ whole genome shotgun (WGS) entry which is preliminary data.</text>
</comment>
<dbReference type="CDD" id="cd14019">
    <property type="entry name" value="STKc_Cdc7"/>
    <property type="match status" value="1"/>
</dbReference>
<feature type="region of interest" description="Disordered" evidence="7">
    <location>
        <begin position="263"/>
        <end position="298"/>
    </location>
</feature>
<keyword evidence="6" id="KW-0067">ATP-binding</keyword>
<proteinExistence type="predicted"/>
<evidence type="ECO:0000256" key="6">
    <source>
        <dbReference type="ARBA" id="ARBA00022840"/>
    </source>
</evidence>
<dbReference type="InterPro" id="IPR008271">
    <property type="entry name" value="Ser/Thr_kinase_AS"/>
</dbReference>
<feature type="compositionally biased region" description="Basic and acidic residues" evidence="7">
    <location>
        <begin position="102"/>
        <end position="115"/>
    </location>
</feature>
<dbReference type="EC" id="2.7.11.1" evidence="1"/>
<dbReference type="AlphaFoldDB" id="A0A8H4BQW9"/>
<sequence length="660" mass="74238">MKSPKNKEVRTNPSVLISPLRKHRKSRIQEMEETSDDEVQLCRVRSTEGSPERPSTQRSQTPRMYHQSPQRLSCSSRIPSDASTEPLVPQTPNEGNSVSTKRKAEEPLDAAVEKARQKKVSTPIDSEELTKALRVSQDAASVSSSQPKTEDKPAKDKDTVSAQPTIADGNQAAAGTADKPLEGSMGPPNQQQPANKRPTKEEEEARIAQEIDHLMKTVKCLPNYYKLVDKIGEGTFSTVYKAQDIRRDYYDNNEWEPQLLESAQNSFISPSSSQRSTIPETEAEADTEQGESTPSSPKDLSEFVALKRVYDTSSPRRIANEIKILKKLKGSKCISPLITAFRQQDQVFVVMPYIQHDEFKPSFHKMELIDIKYYMKSLFTALQQLHRFKILHRDVKPSNFLYNIRKRAGYLIDFGLAESEEDVMRLDKQVKEAVKMSKFSVHNDNNGSNSANASKQGPTKMASSNSVLAALTNKAIPANATPTNTNSSTASTTPYASRNSYKGVKGVYRNDPRLTIRANRAGTRGFRAPEILLRVTHQTCAIDIWAAGVILLCFLTNTYPFFLSNDEADALIELSHVYGTDKMQECAKANNRHFETNINLPKTKLPWLHLIEVLNKEKMQTWPQKDLDDAVMLLRRTMELDPNKRITAEEALKMGFLQVD</sequence>
<dbReference type="GO" id="GO:0044773">
    <property type="term" value="P:mitotic DNA damage checkpoint signaling"/>
    <property type="evidence" value="ECO:0007669"/>
    <property type="project" value="TreeGrafter"/>
</dbReference>
<organism evidence="9 10">
    <name type="scientific">Mucor circinelloides f. lusitanicus</name>
    <name type="common">Mucor racemosus var. lusitanicus</name>
    <dbReference type="NCBI Taxonomy" id="29924"/>
    <lineage>
        <taxon>Eukaryota</taxon>
        <taxon>Fungi</taxon>
        <taxon>Fungi incertae sedis</taxon>
        <taxon>Mucoromycota</taxon>
        <taxon>Mucoromycotina</taxon>
        <taxon>Mucoromycetes</taxon>
        <taxon>Mucorales</taxon>
        <taxon>Mucorineae</taxon>
        <taxon>Mucoraceae</taxon>
        <taxon>Mucor</taxon>
    </lineage>
</organism>
<evidence type="ECO:0000256" key="5">
    <source>
        <dbReference type="ARBA" id="ARBA00022777"/>
    </source>
</evidence>
<keyword evidence="5 9" id="KW-0418">Kinase</keyword>
<dbReference type="InterPro" id="IPR011009">
    <property type="entry name" value="Kinase-like_dom_sf"/>
</dbReference>
<evidence type="ECO:0000313" key="10">
    <source>
        <dbReference type="Proteomes" id="UP000469890"/>
    </source>
</evidence>
<dbReference type="GO" id="GO:0005634">
    <property type="term" value="C:nucleus"/>
    <property type="evidence" value="ECO:0007669"/>
    <property type="project" value="TreeGrafter"/>
</dbReference>